<gene>
    <name evidence="1" type="ORF">L873DRAFT_1840978</name>
</gene>
<evidence type="ECO:0008006" key="3">
    <source>
        <dbReference type="Google" id="ProtNLM"/>
    </source>
</evidence>
<organism evidence="1 2">
    <name type="scientific">Choiromyces venosus 120613-1</name>
    <dbReference type="NCBI Taxonomy" id="1336337"/>
    <lineage>
        <taxon>Eukaryota</taxon>
        <taxon>Fungi</taxon>
        <taxon>Dikarya</taxon>
        <taxon>Ascomycota</taxon>
        <taxon>Pezizomycotina</taxon>
        <taxon>Pezizomycetes</taxon>
        <taxon>Pezizales</taxon>
        <taxon>Tuberaceae</taxon>
        <taxon>Choiromyces</taxon>
    </lineage>
</organism>
<dbReference type="OrthoDB" id="9996331at2759"/>
<dbReference type="Proteomes" id="UP000276215">
    <property type="component" value="Unassembled WGS sequence"/>
</dbReference>
<sequence>MAPILCSYVHKPIPLVAGYQEGKEKKGRGRYLKTFKVQNEAMVKEGLKNHNTIYKDIVKKIALEVPEKTIKCRLAEKDLEIYPKKKWNKDCVEPSTRVGERKLSQIMTGFFYGQRHSLFLPVFPDPSSAGSTVTGMFIIDVYDHYDFVKIWEDIKRELEEEEVFLIIDNAKTYLPFMR</sequence>
<reference evidence="1 2" key="1">
    <citation type="journal article" date="2018" name="Nat. Ecol. Evol.">
        <title>Pezizomycetes genomes reveal the molecular basis of ectomycorrhizal truffle lifestyle.</title>
        <authorList>
            <person name="Murat C."/>
            <person name="Payen T."/>
            <person name="Noel B."/>
            <person name="Kuo A."/>
            <person name="Morin E."/>
            <person name="Chen J."/>
            <person name="Kohler A."/>
            <person name="Krizsan K."/>
            <person name="Balestrini R."/>
            <person name="Da Silva C."/>
            <person name="Montanini B."/>
            <person name="Hainaut M."/>
            <person name="Levati E."/>
            <person name="Barry K.W."/>
            <person name="Belfiori B."/>
            <person name="Cichocki N."/>
            <person name="Clum A."/>
            <person name="Dockter R.B."/>
            <person name="Fauchery L."/>
            <person name="Guy J."/>
            <person name="Iotti M."/>
            <person name="Le Tacon F."/>
            <person name="Lindquist E.A."/>
            <person name="Lipzen A."/>
            <person name="Malagnac F."/>
            <person name="Mello A."/>
            <person name="Molinier V."/>
            <person name="Miyauchi S."/>
            <person name="Poulain J."/>
            <person name="Riccioni C."/>
            <person name="Rubini A."/>
            <person name="Sitrit Y."/>
            <person name="Splivallo R."/>
            <person name="Traeger S."/>
            <person name="Wang M."/>
            <person name="Zifcakova L."/>
            <person name="Wipf D."/>
            <person name="Zambonelli A."/>
            <person name="Paolocci F."/>
            <person name="Nowrousian M."/>
            <person name="Ottonello S."/>
            <person name="Baldrian P."/>
            <person name="Spatafora J.W."/>
            <person name="Henrissat B."/>
            <person name="Nagy L.G."/>
            <person name="Aury J.M."/>
            <person name="Wincker P."/>
            <person name="Grigoriev I.V."/>
            <person name="Bonfante P."/>
            <person name="Martin F.M."/>
        </authorList>
    </citation>
    <scope>NUCLEOTIDE SEQUENCE [LARGE SCALE GENOMIC DNA]</scope>
    <source>
        <strain evidence="1 2">120613-1</strain>
    </source>
</reference>
<name>A0A3N4K5Q3_9PEZI</name>
<accession>A0A3N4K5Q3</accession>
<dbReference type="EMBL" id="ML120361">
    <property type="protein sequence ID" value="RPB03771.1"/>
    <property type="molecule type" value="Genomic_DNA"/>
</dbReference>
<evidence type="ECO:0000313" key="2">
    <source>
        <dbReference type="Proteomes" id="UP000276215"/>
    </source>
</evidence>
<proteinExistence type="predicted"/>
<dbReference type="AlphaFoldDB" id="A0A3N4K5Q3"/>
<evidence type="ECO:0000313" key="1">
    <source>
        <dbReference type="EMBL" id="RPB03771.1"/>
    </source>
</evidence>
<keyword evidence="2" id="KW-1185">Reference proteome</keyword>
<protein>
    <recommendedName>
        <fullName evidence="3">Tc1-like transposase DDE domain-containing protein</fullName>
    </recommendedName>
</protein>